<dbReference type="eggNOG" id="ENOG502TGKC">
    <property type="taxonomic scope" value="Eukaryota"/>
</dbReference>
<dbReference type="OMA" id="ENKCLAV"/>
<evidence type="ECO:0000313" key="3">
    <source>
        <dbReference type="EMBL" id="EFO91517.1"/>
    </source>
</evidence>
<feature type="transmembrane region" description="Helical" evidence="2">
    <location>
        <begin position="53"/>
        <end position="71"/>
    </location>
</feature>
<keyword evidence="4" id="KW-1185">Reference proteome</keyword>
<sequence>MVGASLLQSDDDSDVPDLDLRGAVSNSSRRRTFFNKSTTDYEEIRHRQKTYKTIFLISFLFIFIVALYFLYTAMCRVKLLSEEIEGLENMMKGMSNCFVSSELRQKMGNVEDFQIELKTIRMQFEVIRENEIENEERNGTVRTGSTTGMIYDKLTNISSRFDLLWDGFQKNSMSMDDVTSRMSRVENKCLEVCQQHDSVGGVAMPRGREQPRRRQAAGKVKTAGGADEIVFRRND</sequence>
<protein>
    <submittedName>
        <fullName evidence="3">Uncharacterized protein</fullName>
    </submittedName>
</protein>
<dbReference type="FunCoup" id="E3M4Y1">
    <property type="interactions" value="104"/>
</dbReference>
<dbReference type="STRING" id="31234.E3M4Y1"/>
<dbReference type="EMBL" id="DS268424">
    <property type="protein sequence ID" value="EFO91517.1"/>
    <property type="molecule type" value="Genomic_DNA"/>
</dbReference>
<accession>E3M4Y1</accession>
<dbReference type="OrthoDB" id="5837158at2759"/>
<keyword evidence="2" id="KW-0472">Membrane</keyword>
<feature type="region of interest" description="Disordered" evidence="1">
    <location>
        <begin position="201"/>
        <end position="228"/>
    </location>
</feature>
<dbReference type="AlphaFoldDB" id="E3M4Y1"/>
<proteinExistence type="predicted"/>
<evidence type="ECO:0000256" key="1">
    <source>
        <dbReference type="SAM" id="MobiDB-lite"/>
    </source>
</evidence>
<evidence type="ECO:0000313" key="4">
    <source>
        <dbReference type="Proteomes" id="UP000008281"/>
    </source>
</evidence>
<dbReference type="HOGENOM" id="CLU_117805_0_0_1"/>
<reference evidence="3" key="1">
    <citation type="submission" date="2007-07" db="EMBL/GenBank/DDBJ databases">
        <title>PCAP assembly of the Caenorhabditis remanei genome.</title>
        <authorList>
            <consortium name="The Caenorhabditis remanei Sequencing Consortium"/>
            <person name="Wilson R.K."/>
        </authorList>
    </citation>
    <scope>NUCLEOTIDE SEQUENCE [LARGE SCALE GENOMIC DNA]</scope>
    <source>
        <strain evidence="3">PB4641</strain>
    </source>
</reference>
<keyword evidence="2" id="KW-1133">Transmembrane helix</keyword>
<name>E3M4Y1_CAERE</name>
<organism evidence="4">
    <name type="scientific">Caenorhabditis remanei</name>
    <name type="common">Caenorhabditis vulgaris</name>
    <dbReference type="NCBI Taxonomy" id="31234"/>
    <lineage>
        <taxon>Eukaryota</taxon>
        <taxon>Metazoa</taxon>
        <taxon>Ecdysozoa</taxon>
        <taxon>Nematoda</taxon>
        <taxon>Chromadorea</taxon>
        <taxon>Rhabditida</taxon>
        <taxon>Rhabditina</taxon>
        <taxon>Rhabditomorpha</taxon>
        <taxon>Rhabditoidea</taxon>
        <taxon>Rhabditidae</taxon>
        <taxon>Peloderinae</taxon>
        <taxon>Caenorhabditis</taxon>
    </lineage>
</organism>
<dbReference type="Proteomes" id="UP000008281">
    <property type="component" value="Unassembled WGS sequence"/>
</dbReference>
<evidence type="ECO:0000256" key="2">
    <source>
        <dbReference type="SAM" id="Phobius"/>
    </source>
</evidence>
<dbReference type="InParanoid" id="E3M4Y1"/>
<gene>
    <name evidence="3" type="ORF">CRE_12000</name>
</gene>
<keyword evidence="2" id="KW-0812">Transmembrane</keyword>